<sequence>MNNFIEFNYVKNGKSYKTTNQEDFYIDFKNLEMLPKLKEVLANYQKINEIAEKLINKKIDQNDKEYLQLKNLYEKVITNISTDKDLKAVAPKYNRLYEHINLGGSILRQWSGFTILTKLPNSLRDRVSCVQTDYDTNTIILWIYKKIKFPFFSFEIPSNAYVLPVVSIGNTTGHYWNTDGNTFPNDAVDGYSSLR</sequence>
<dbReference type="AlphaFoldDB" id="A0A1K2IXD7"/>
<name>A0A1K2IXD7_9FLAO</name>
<accession>A0A1K2IXD7</accession>
<reference evidence="2" key="1">
    <citation type="submission" date="2016-10" db="EMBL/GenBank/DDBJ databases">
        <authorList>
            <person name="Varghese N."/>
            <person name="Submissions S."/>
        </authorList>
    </citation>
    <scope>NUCLEOTIDE SEQUENCE [LARGE SCALE GENOMIC DNA]</scope>
    <source>
        <strain evidence="2">SUR2</strain>
    </source>
</reference>
<keyword evidence="2" id="KW-1185">Reference proteome</keyword>
<proteinExistence type="predicted"/>
<evidence type="ECO:0000313" key="1">
    <source>
        <dbReference type="EMBL" id="SFZ97084.1"/>
    </source>
</evidence>
<dbReference type="Proteomes" id="UP000182034">
    <property type="component" value="Unassembled WGS sequence"/>
</dbReference>
<dbReference type="RefSeq" id="WP_139255555.1">
    <property type="nucleotide sequence ID" value="NZ_FPKW01000038.1"/>
</dbReference>
<gene>
    <name evidence="1" type="ORF">SAMN05216324_13815</name>
</gene>
<protein>
    <submittedName>
        <fullName evidence="1">Uncharacterized protein</fullName>
    </submittedName>
</protein>
<evidence type="ECO:0000313" key="2">
    <source>
        <dbReference type="Proteomes" id="UP000182034"/>
    </source>
</evidence>
<organism evidence="1 2">
    <name type="scientific">Chryseobacterium limigenitum</name>
    <dbReference type="NCBI Taxonomy" id="1612149"/>
    <lineage>
        <taxon>Bacteria</taxon>
        <taxon>Pseudomonadati</taxon>
        <taxon>Bacteroidota</taxon>
        <taxon>Flavobacteriia</taxon>
        <taxon>Flavobacteriales</taxon>
        <taxon>Weeksellaceae</taxon>
        <taxon>Chryseobacterium group</taxon>
        <taxon>Chryseobacterium</taxon>
    </lineage>
</organism>
<dbReference type="EMBL" id="FPKW01000038">
    <property type="protein sequence ID" value="SFZ97084.1"/>
    <property type="molecule type" value="Genomic_DNA"/>
</dbReference>